<keyword evidence="2" id="KW-1185">Reference proteome</keyword>
<evidence type="ECO:0000313" key="2">
    <source>
        <dbReference type="Proteomes" id="UP000799118"/>
    </source>
</evidence>
<protein>
    <recommendedName>
        <fullName evidence="3">F-box domain-containing protein</fullName>
    </recommendedName>
</protein>
<gene>
    <name evidence="1" type="ORF">BT96DRAFT_989456</name>
</gene>
<organism evidence="1 2">
    <name type="scientific">Gymnopus androsaceus JB14</name>
    <dbReference type="NCBI Taxonomy" id="1447944"/>
    <lineage>
        <taxon>Eukaryota</taxon>
        <taxon>Fungi</taxon>
        <taxon>Dikarya</taxon>
        <taxon>Basidiomycota</taxon>
        <taxon>Agaricomycotina</taxon>
        <taxon>Agaricomycetes</taxon>
        <taxon>Agaricomycetidae</taxon>
        <taxon>Agaricales</taxon>
        <taxon>Marasmiineae</taxon>
        <taxon>Omphalotaceae</taxon>
        <taxon>Gymnopus</taxon>
    </lineage>
</organism>
<accession>A0A6A4I1L9</accession>
<sequence length="166" mass="19029">MLDSENTRETFQISVEPQIQPRTPHIDRLANELLYLIFDFTCEQNLLQEYPWRSNDKSPTQLSLSVISYLPALVISAVCRQWRSLGLVLPGLWARLKLEITEELTVSGSFMATLQLFLDRSAKAPLVLDVYISWTTDDLFVDNPPALNLLLQHTSRWRSISPLVTL</sequence>
<dbReference type="OrthoDB" id="2979537at2759"/>
<dbReference type="Proteomes" id="UP000799118">
    <property type="component" value="Unassembled WGS sequence"/>
</dbReference>
<evidence type="ECO:0000313" key="1">
    <source>
        <dbReference type="EMBL" id="KAE9404406.1"/>
    </source>
</evidence>
<dbReference type="EMBL" id="ML769417">
    <property type="protein sequence ID" value="KAE9404406.1"/>
    <property type="molecule type" value="Genomic_DNA"/>
</dbReference>
<dbReference type="SUPFAM" id="SSF81383">
    <property type="entry name" value="F-box domain"/>
    <property type="match status" value="1"/>
</dbReference>
<proteinExistence type="predicted"/>
<dbReference type="InterPro" id="IPR036047">
    <property type="entry name" value="F-box-like_dom_sf"/>
</dbReference>
<evidence type="ECO:0008006" key="3">
    <source>
        <dbReference type="Google" id="ProtNLM"/>
    </source>
</evidence>
<name>A0A6A4I1L9_9AGAR</name>
<reference evidence="1" key="1">
    <citation type="journal article" date="2019" name="Environ. Microbiol.">
        <title>Fungal ecological strategies reflected in gene transcription - a case study of two litter decomposers.</title>
        <authorList>
            <person name="Barbi F."/>
            <person name="Kohler A."/>
            <person name="Barry K."/>
            <person name="Baskaran P."/>
            <person name="Daum C."/>
            <person name="Fauchery L."/>
            <person name="Ihrmark K."/>
            <person name="Kuo A."/>
            <person name="LaButti K."/>
            <person name="Lipzen A."/>
            <person name="Morin E."/>
            <person name="Grigoriev I.V."/>
            <person name="Henrissat B."/>
            <person name="Lindahl B."/>
            <person name="Martin F."/>
        </authorList>
    </citation>
    <scope>NUCLEOTIDE SEQUENCE</scope>
    <source>
        <strain evidence="1">JB14</strain>
    </source>
</reference>
<dbReference type="AlphaFoldDB" id="A0A6A4I1L9"/>